<keyword evidence="3" id="KW-0804">Transcription</keyword>
<evidence type="ECO:0000256" key="3">
    <source>
        <dbReference type="ARBA" id="ARBA00023163"/>
    </source>
</evidence>
<organism evidence="6 7">
    <name type="scientific">Micromonospora cathayae</name>
    <dbReference type="NCBI Taxonomy" id="3028804"/>
    <lineage>
        <taxon>Bacteria</taxon>
        <taxon>Bacillati</taxon>
        <taxon>Actinomycetota</taxon>
        <taxon>Actinomycetes</taxon>
        <taxon>Micromonosporales</taxon>
        <taxon>Micromonosporaceae</taxon>
        <taxon>Micromonospora</taxon>
    </lineage>
</organism>
<dbReference type="Gene3D" id="1.10.10.10">
    <property type="entry name" value="Winged helix-like DNA-binding domain superfamily/Winged helix DNA-binding domain"/>
    <property type="match status" value="1"/>
</dbReference>
<keyword evidence="7" id="KW-1185">Reference proteome</keyword>
<reference evidence="6 7" key="1">
    <citation type="submission" date="2023-02" db="EMBL/GenBank/DDBJ databases">
        <authorList>
            <person name="Mo P."/>
        </authorList>
    </citation>
    <scope>NUCLEOTIDE SEQUENCE [LARGE SCALE GENOMIC DNA]</scope>
    <source>
        <strain evidence="6 7">HUAS 3</strain>
    </source>
</reference>
<proteinExistence type="predicted"/>
<gene>
    <name evidence="6" type="ORF">PVK37_00905</name>
</gene>
<dbReference type="EMBL" id="CP118615">
    <property type="protein sequence ID" value="WDZ85067.1"/>
    <property type="molecule type" value="Genomic_DNA"/>
</dbReference>
<evidence type="ECO:0000256" key="2">
    <source>
        <dbReference type="ARBA" id="ARBA00023125"/>
    </source>
</evidence>
<dbReference type="CDD" id="cd00090">
    <property type="entry name" value="HTH_ARSR"/>
    <property type="match status" value="1"/>
</dbReference>
<name>A0ABY7ZQ35_9ACTN</name>
<dbReference type="Pfam" id="PF01638">
    <property type="entry name" value="HxlR"/>
    <property type="match status" value="1"/>
</dbReference>
<dbReference type="PANTHER" id="PTHR33204">
    <property type="entry name" value="TRANSCRIPTIONAL REGULATOR, MARR FAMILY"/>
    <property type="match status" value="1"/>
</dbReference>
<feature type="domain" description="HTH hxlR-type" evidence="5">
    <location>
        <begin position="12"/>
        <end position="110"/>
    </location>
</feature>
<dbReference type="InterPro" id="IPR002577">
    <property type="entry name" value="HTH_HxlR"/>
</dbReference>
<evidence type="ECO:0000256" key="4">
    <source>
        <dbReference type="SAM" id="MobiDB-lite"/>
    </source>
</evidence>
<evidence type="ECO:0000313" key="6">
    <source>
        <dbReference type="EMBL" id="WDZ85067.1"/>
    </source>
</evidence>
<dbReference type="RefSeq" id="WP_275031762.1">
    <property type="nucleotide sequence ID" value="NZ_CP118615.1"/>
</dbReference>
<dbReference type="InterPro" id="IPR011991">
    <property type="entry name" value="ArsR-like_HTH"/>
</dbReference>
<evidence type="ECO:0000313" key="7">
    <source>
        <dbReference type="Proteomes" id="UP001219605"/>
    </source>
</evidence>
<evidence type="ECO:0000259" key="5">
    <source>
        <dbReference type="PROSITE" id="PS51118"/>
    </source>
</evidence>
<sequence>MRTNVAHALDSCAIEVAIEVVGGRWKLAILSQLFTGTKRFGELRRALPGVTQRMLTRQLRELEADGLVTRTIYREIPPKVEYSLTEIGRSLEQTAKLLDEWGNWYRTVIRETAPTPPGTDGPDAGRPDELTVPVPGSAP</sequence>
<dbReference type="Proteomes" id="UP001219605">
    <property type="component" value="Chromosome"/>
</dbReference>
<feature type="region of interest" description="Disordered" evidence="4">
    <location>
        <begin position="111"/>
        <end position="139"/>
    </location>
</feature>
<protein>
    <submittedName>
        <fullName evidence="6">Helix-turn-helix domain-containing protein</fullName>
    </submittedName>
</protein>
<dbReference type="PROSITE" id="PS51118">
    <property type="entry name" value="HTH_HXLR"/>
    <property type="match status" value="1"/>
</dbReference>
<dbReference type="SUPFAM" id="SSF46785">
    <property type="entry name" value="Winged helix' DNA-binding domain"/>
    <property type="match status" value="1"/>
</dbReference>
<dbReference type="InterPro" id="IPR036388">
    <property type="entry name" value="WH-like_DNA-bd_sf"/>
</dbReference>
<evidence type="ECO:0000256" key="1">
    <source>
        <dbReference type="ARBA" id="ARBA00023015"/>
    </source>
</evidence>
<dbReference type="InterPro" id="IPR036390">
    <property type="entry name" value="WH_DNA-bd_sf"/>
</dbReference>
<dbReference type="PANTHER" id="PTHR33204:SF29">
    <property type="entry name" value="TRANSCRIPTIONAL REGULATOR"/>
    <property type="match status" value="1"/>
</dbReference>
<keyword evidence="1" id="KW-0805">Transcription regulation</keyword>
<keyword evidence="2" id="KW-0238">DNA-binding</keyword>
<accession>A0ABY7ZQ35</accession>